<evidence type="ECO:0000256" key="2">
    <source>
        <dbReference type="SAM" id="SignalP"/>
    </source>
</evidence>
<accession>A0A653CG93</accession>
<sequence length="567" mass="64019">MLDFGMFGSIITLLLFIEYVSSSCNNVDLNVILRNPADSQIKGACKVTSQGRPFLSFTGIPYAEPPIGKRRLKIPEPVRPWNGTFDATKIGNVCLQDPFLQGGFIIGNEDCLVLNVYTPEVSKNSSKLRPVLFWIPGGAFQFGSGVQMFGFGFLAHYDPTFYMDEDIVVVTHNYRLGALGFLTTDDDIIPANLGLRDQNLALRWVIENIDLFGGDPKNIVLAGESVGAGSVCYQLLSDVPEMKAVTGGIMLSASCLCPAALNIKAREKAFDVGVKLGLDKSNNRSEDLLQLLQSVSSKKLLGEAGMKYIPIKTDDGSITMKWSAIYAKDFYPSEPMTEAVDKGRFQKVPLLFGFNSEECLSPMFLEFLPQIKRKAKLWDQDPSNMIQVNLDVRDRLKAGQDMKALYTNTSFSEDLAAIFKFCSDDQFIMGIVRHAESASKHGVPVYMYQLDYRVLPHFMPGIEGLGHVEDMFYYWDTKITQFSKLFSSNYRLISQRMVRLLSNFVKFKKPILKQEELFQNLTWPKFDSQDLKYMTIDVDLAVQTDPRNYSTKRIVWDRHIQEPRSVY</sequence>
<organism evidence="4 5">
    <name type="scientific">Callosobruchus maculatus</name>
    <name type="common">Southern cowpea weevil</name>
    <name type="synonym">Pulse bruchid</name>
    <dbReference type="NCBI Taxonomy" id="64391"/>
    <lineage>
        <taxon>Eukaryota</taxon>
        <taxon>Metazoa</taxon>
        <taxon>Ecdysozoa</taxon>
        <taxon>Arthropoda</taxon>
        <taxon>Hexapoda</taxon>
        <taxon>Insecta</taxon>
        <taxon>Pterygota</taxon>
        <taxon>Neoptera</taxon>
        <taxon>Endopterygota</taxon>
        <taxon>Coleoptera</taxon>
        <taxon>Polyphaga</taxon>
        <taxon>Cucujiformia</taxon>
        <taxon>Chrysomeloidea</taxon>
        <taxon>Chrysomelidae</taxon>
        <taxon>Bruchinae</taxon>
        <taxon>Bruchini</taxon>
        <taxon>Callosobruchus</taxon>
    </lineage>
</organism>
<evidence type="ECO:0000313" key="4">
    <source>
        <dbReference type="EMBL" id="VEN46887.1"/>
    </source>
</evidence>
<evidence type="ECO:0000256" key="1">
    <source>
        <dbReference type="ARBA" id="ARBA00023180"/>
    </source>
</evidence>
<gene>
    <name evidence="4" type="ORF">CALMAC_LOCUS8835</name>
</gene>
<feature type="signal peptide" evidence="2">
    <location>
        <begin position="1"/>
        <end position="22"/>
    </location>
</feature>
<dbReference type="InterPro" id="IPR002018">
    <property type="entry name" value="CarbesteraseB"/>
</dbReference>
<evidence type="ECO:0000313" key="5">
    <source>
        <dbReference type="Proteomes" id="UP000410492"/>
    </source>
</evidence>
<dbReference type="EMBL" id="CAACVG010007752">
    <property type="protein sequence ID" value="VEN46887.1"/>
    <property type="molecule type" value="Genomic_DNA"/>
</dbReference>
<dbReference type="SUPFAM" id="SSF53474">
    <property type="entry name" value="alpha/beta-Hydrolases"/>
    <property type="match status" value="1"/>
</dbReference>
<dbReference type="OrthoDB" id="6705236at2759"/>
<keyword evidence="1" id="KW-0325">Glycoprotein</keyword>
<evidence type="ECO:0000259" key="3">
    <source>
        <dbReference type="Pfam" id="PF00135"/>
    </source>
</evidence>
<keyword evidence="5" id="KW-1185">Reference proteome</keyword>
<feature type="chain" id="PRO_5024911856" description="Carboxylesterase type B domain-containing protein" evidence="2">
    <location>
        <begin position="23"/>
        <end position="567"/>
    </location>
</feature>
<feature type="domain" description="Carboxylesterase type B" evidence="3">
    <location>
        <begin position="40"/>
        <end position="547"/>
    </location>
</feature>
<reference evidence="4 5" key="1">
    <citation type="submission" date="2019-01" db="EMBL/GenBank/DDBJ databases">
        <authorList>
            <person name="Sayadi A."/>
        </authorList>
    </citation>
    <scope>NUCLEOTIDE SEQUENCE [LARGE SCALE GENOMIC DNA]</scope>
</reference>
<dbReference type="Gene3D" id="3.40.50.1820">
    <property type="entry name" value="alpha/beta hydrolase"/>
    <property type="match status" value="1"/>
</dbReference>
<dbReference type="Pfam" id="PF00135">
    <property type="entry name" value="COesterase"/>
    <property type="match status" value="1"/>
</dbReference>
<dbReference type="Proteomes" id="UP000410492">
    <property type="component" value="Unassembled WGS sequence"/>
</dbReference>
<protein>
    <recommendedName>
        <fullName evidence="3">Carboxylesterase type B domain-containing protein</fullName>
    </recommendedName>
</protein>
<proteinExistence type="predicted"/>
<keyword evidence="2" id="KW-0732">Signal</keyword>
<name>A0A653CG93_CALMS</name>
<dbReference type="AlphaFoldDB" id="A0A653CG93"/>
<dbReference type="InterPro" id="IPR029058">
    <property type="entry name" value="AB_hydrolase_fold"/>
</dbReference>
<dbReference type="PANTHER" id="PTHR11559">
    <property type="entry name" value="CARBOXYLESTERASE"/>
    <property type="match status" value="1"/>
</dbReference>
<dbReference type="InterPro" id="IPR050309">
    <property type="entry name" value="Type-B_Carboxylest/Lipase"/>
</dbReference>